<dbReference type="Proteomes" id="UP001147700">
    <property type="component" value="Unassembled WGS sequence"/>
</dbReference>
<keyword evidence="2" id="KW-0479">Metal-binding</keyword>
<dbReference type="PRINTS" id="PR00409">
    <property type="entry name" value="PHDIOXRDTASE"/>
</dbReference>
<dbReference type="SUPFAM" id="SSF52343">
    <property type="entry name" value="Ferredoxin reductase-like, C-terminal NADP-linked domain"/>
    <property type="match status" value="1"/>
</dbReference>
<dbReference type="PROSITE" id="PS51384">
    <property type="entry name" value="FAD_FR"/>
    <property type="match status" value="1"/>
</dbReference>
<dbReference type="InterPro" id="IPR017938">
    <property type="entry name" value="Riboflavin_synthase-like_b-brl"/>
</dbReference>
<dbReference type="PANTHER" id="PTHR47354">
    <property type="entry name" value="NADH OXIDOREDUCTASE HCR"/>
    <property type="match status" value="1"/>
</dbReference>
<comment type="cofactor">
    <cofactor evidence="1">
        <name>FAD</name>
        <dbReference type="ChEBI" id="CHEBI:57692"/>
    </cofactor>
</comment>
<reference evidence="5" key="1">
    <citation type="submission" date="2022-10" db="EMBL/GenBank/DDBJ databases">
        <title>The WGS of Solirubrobacter sp. CPCC 204708.</title>
        <authorList>
            <person name="Jiang Z."/>
        </authorList>
    </citation>
    <scope>NUCLEOTIDE SEQUENCE</scope>
    <source>
        <strain evidence="5">CPCC 204708</strain>
    </source>
</reference>
<dbReference type="Gene3D" id="3.40.50.80">
    <property type="entry name" value="Nucleotide-binding domain of ferredoxin-NADP reductase (FNR) module"/>
    <property type="match status" value="1"/>
</dbReference>
<keyword evidence="3" id="KW-0411">Iron-sulfur</keyword>
<dbReference type="RefSeq" id="WP_202952087.1">
    <property type="nucleotide sequence ID" value="NZ_JAPCID010000074.1"/>
</dbReference>
<organism evidence="5 6">
    <name type="scientific">Solirubrobacter deserti</name>
    <dbReference type="NCBI Taxonomy" id="2282478"/>
    <lineage>
        <taxon>Bacteria</taxon>
        <taxon>Bacillati</taxon>
        <taxon>Actinomycetota</taxon>
        <taxon>Thermoleophilia</taxon>
        <taxon>Solirubrobacterales</taxon>
        <taxon>Solirubrobacteraceae</taxon>
        <taxon>Solirubrobacter</taxon>
    </lineage>
</organism>
<evidence type="ECO:0000313" key="6">
    <source>
        <dbReference type="Proteomes" id="UP001147700"/>
    </source>
</evidence>
<dbReference type="Pfam" id="PF00175">
    <property type="entry name" value="NAD_binding_1"/>
    <property type="match status" value="1"/>
</dbReference>
<dbReference type="EMBL" id="JAPCID010000074">
    <property type="protein sequence ID" value="MDA0142084.1"/>
    <property type="molecule type" value="Genomic_DNA"/>
</dbReference>
<evidence type="ECO:0000259" key="4">
    <source>
        <dbReference type="PROSITE" id="PS51384"/>
    </source>
</evidence>
<dbReference type="SUPFAM" id="SSF63380">
    <property type="entry name" value="Riboflavin synthase domain-like"/>
    <property type="match status" value="1"/>
</dbReference>
<feature type="domain" description="FAD-binding FR-type" evidence="4">
    <location>
        <begin position="4"/>
        <end position="105"/>
    </location>
</feature>
<comment type="caution">
    <text evidence="5">The sequence shown here is derived from an EMBL/GenBank/DDBJ whole genome shotgun (WGS) entry which is preliminary data.</text>
</comment>
<sequence>MRPTDWRKATVERIRPETPRAATLTLNVPGWSGHRAGQHVDVRLTADDGYQAQRRYSIASAPADGAPQITVVEVDGGEVSPWMVSVAREEDTFEVRGPFGGWFVWDPAHTEPVLMIGGGSGLVPLMSMVRAGAPARLLVSARDRDDVLYLDELEKRGVDLALTYTRRMPLGWTGWNRRVDREMLWKWQPRVGPRVYVCGPTAFVESVADDLVFLGHDPANIRTERFG</sequence>
<accession>A0ABT4RU33</accession>
<dbReference type="InterPro" id="IPR039261">
    <property type="entry name" value="FNR_nucleotide-bd"/>
</dbReference>
<evidence type="ECO:0000313" key="5">
    <source>
        <dbReference type="EMBL" id="MDA0142084.1"/>
    </source>
</evidence>
<evidence type="ECO:0000256" key="1">
    <source>
        <dbReference type="ARBA" id="ARBA00001974"/>
    </source>
</evidence>
<dbReference type="InterPro" id="IPR050415">
    <property type="entry name" value="MRET"/>
</dbReference>
<dbReference type="PANTHER" id="PTHR47354:SF5">
    <property type="entry name" value="PROTEIN RFBI"/>
    <property type="match status" value="1"/>
</dbReference>
<dbReference type="InterPro" id="IPR017927">
    <property type="entry name" value="FAD-bd_FR_type"/>
</dbReference>
<dbReference type="CDD" id="cd06217">
    <property type="entry name" value="FNR_iron_sulfur_binding_3"/>
    <property type="match status" value="1"/>
</dbReference>
<keyword evidence="6" id="KW-1185">Reference proteome</keyword>
<dbReference type="InterPro" id="IPR001433">
    <property type="entry name" value="OxRdtase_FAD/NAD-bd"/>
</dbReference>
<gene>
    <name evidence="5" type="ORF">OJ962_31660</name>
</gene>
<dbReference type="Gene3D" id="2.40.30.10">
    <property type="entry name" value="Translation factors"/>
    <property type="match status" value="1"/>
</dbReference>
<evidence type="ECO:0000256" key="2">
    <source>
        <dbReference type="ARBA" id="ARBA00022714"/>
    </source>
</evidence>
<proteinExistence type="predicted"/>
<dbReference type="Pfam" id="PF00970">
    <property type="entry name" value="FAD_binding_6"/>
    <property type="match status" value="1"/>
</dbReference>
<evidence type="ECO:0000256" key="3">
    <source>
        <dbReference type="ARBA" id="ARBA00023014"/>
    </source>
</evidence>
<name>A0ABT4RU33_9ACTN</name>
<dbReference type="InterPro" id="IPR008333">
    <property type="entry name" value="Cbr1-like_FAD-bd_dom"/>
</dbReference>
<protein>
    <submittedName>
        <fullName evidence="5">Ferredoxin reductase</fullName>
    </submittedName>
</protein>
<keyword evidence="2" id="KW-0408">Iron</keyword>
<keyword evidence="2" id="KW-0001">2Fe-2S</keyword>